<protein>
    <submittedName>
        <fullName evidence="1">Uncharacterized protein</fullName>
    </submittedName>
</protein>
<dbReference type="InParanoid" id="A0CAK0"/>
<dbReference type="HOGENOM" id="CLU_2710161_0_0_1"/>
<dbReference type="OrthoDB" id="319907at2759"/>
<organism evidence="1 2">
    <name type="scientific">Paramecium tetraurelia</name>
    <dbReference type="NCBI Taxonomy" id="5888"/>
    <lineage>
        <taxon>Eukaryota</taxon>
        <taxon>Sar</taxon>
        <taxon>Alveolata</taxon>
        <taxon>Ciliophora</taxon>
        <taxon>Intramacronucleata</taxon>
        <taxon>Oligohymenophorea</taxon>
        <taxon>Peniculida</taxon>
        <taxon>Parameciidae</taxon>
        <taxon>Paramecium</taxon>
    </lineage>
</organism>
<evidence type="ECO:0000313" key="2">
    <source>
        <dbReference type="Proteomes" id="UP000000600"/>
    </source>
</evidence>
<reference evidence="1 2" key="1">
    <citation type="journal article" date="2006" name="Nature">
        <title>Global trends of whole-genome duplications revealed by the ciliate Paramecium tetraurelia.</title>
        <authorList>
            <consortium name="Genoscope"/>
            <person name="Aury J.-M."/>
            <person name="Jaillon O."/>
            <person name="Duret L."/>
            <person name="Noel B."/>
            <person name="Jubin C."/>
            <person name="Porcel B.M."/>
            <person name="Segurens B."/>
            <person name="Daubin V."/>
            <person name="Anthouard V."/>
            <person name="Aiach N."/>
            <person name="Arnaiz O."/>
            <person name="Billaut A."/>
            <person name="Beisson J."/>
            <person name="Blanc I."/>
            <person name="Bouhouche K."/>
            <person name="Camara F."/>
            <person name="Duharcourt S."/>
            <person name="Guigo R."/>
            <person name="Gogendeau D."/>
            <person name="Katinka M."/>
            <person name="Keller A.-M."/>
            <person name="Kissmehl R."/>
            <person name="Klotz C."/>
            <person name="Koll F."/>
            <person name="Le Moue A."/>
            <person name="Lepere C."/>
            <person name="Malinsky S."/>
            <person name="Nowacki M."/>
            <person name="Nowak J.K."/>
            <person name="Plattner H."/>
            <person name="Poulain J."/>
            <person name="Ruiz F."/>
            <person name="Serrano V."/>
            <person name="Zagulski M."/>
            <person name="Dessen P."/>
            <person name="Betermier M."/>
            <person name="Weissenbach J."/>
            <person name="Scarpelli C."/>
            <person name="Schachter V."/>
            <person name="Sperling L."/>
            <person name="Meyer E."/>
            <person name="Cohen J."/>
            <person name="Wincker P."/>
        </authorList>
    </citation>
    <scope>NUCLEOTIDE SEQUENCE [LARGE SCALE GENOMIC DNA]</scope>
    <source>
        <strain evidence="1 2">Stock d4-2</strain>
    </source>
</reference>
<dbReference type="Proteomes" id="UP000000600">
    <property type="component" value="Unassembled WGS sequence"/>
</dbReference>
<dbReference type="RefSeq" id="XP_001435214.1">
    <property type="nucleotide sequence ID" value="XM_001435177.1"/>
</dbReference>
<gene>
    <name evidence="1" type="ORF">GSPATT00036597001</name>
</gene>
<dbReference type="EMBL" id="CT868054">
    <property type="protein sequence ID" value="CAK67817.1"/>
    <property type="molecule type" value="Genomic_DNA"/>
</dbReference>
<sequence>MSNSQQMFCQDHKNQQITAICKIPRSNGKTKMCQRCLVNDRSIKEGDIIFINEFETEIESLRSALETIQNTQL</sequence>
<name>A0CAK0_PARTE</name>
<keyword evidence="2" id="KW-1185">Reference proteome</keyword>
<accession>A0CAK0</accession>
<dbReference type="AlphaFoldDB" id="A0CAK0"/>
<dbReference type="KEGG" id="ptm:GSPATT00036597001"/>
<proteinExistence type="predicted"/>
<dbReference type="GeneID" id="5020999"/>
<evidence type="ECO:0000313" key="1">
    <source>
        <dbReference type="EMBL" id="CAK67817.1"/>
    </source>
</evidence>